<dbReference type="Gene3D" id="3.30.40.10">
    <property type="entry name" value="Zinc/RING finger domain, C3HC4 (zinc finger)"/>
    <property type="match status" value="1"/>
</dbReference>
<evidence type="ECO:0000256" key="6">
    <source>
        <dbReference type="ARBA" id="ARBA00022771"/>
    </source>
</evidence>
<dbReference type="InterPro" id="IPR004162">
    <property type="entry name" value="SINA-like_animal"/>
</dbReference>
<keyword evidence="7 10" id="KW-0833">Ubl conjugation pathway</keyword>
<keyword evidence="4" id="KW-0808">Transferase</keyword>
<evidence type="ECO:0000256" key="4">
    <source>
        <dbReference type="ARBA" id="ARBA00022679"/>
    </source>
</evidence>
<evidence type="ECO:0000256" key="8">
    <source>
        <dbReference type="ARBA" id="ARBA00022833"/>
    </source>
</evidence>
<protein>
    <recommendedName>
        <fullName evidence="10">E3 ubiquitin-protein ligase</fullName>
        <ecNumber evidence="10">2.3.2.27</ecNumber>
    </recommendedName>
</protein>
<comment type="similarity">
    <text evidence="3 10">Belongs to the SINA (Seven in absentia) family.</text>
</comment>
<dbReference type="InterPro" id="IPR013083">
    <property type="entry name" value="Znf_RING/FYVE/PHD"/>
</dbReference>
<keyword evidence="14" id="KW-1185">Reference proteome</keyword>
<comment type="domain">
    <text evidence="10">The SBD domain (substrate-binding domain) mediates the interaction with substrate proteins. It is related to the TRAF family.</text>
</comment>
<dbReference type="PROSITE" id="PS51081">
    <property type="entry name" value="ZF_SIAH"/>
    <property type="match status" value="1"/>
</dbReference>
<dbReference type="PANTHER" id="PTHR45877:SF2">
    <property type="entry name" value="E3 UBIQUITIN-PROTEIN LIGASE SINA-RELATED"/>
    <property type="match status" value="1"/>
</dbReference>
<evidence type="ECO:0000313" key="14">
    <source>
        <dbReference type="Proteomes" id="UP001153148"/>
    </source>
</evidence>
<proteinExistence type="inferred from homology"/>
<dbReference type="InterPro" id="IPR001841">
    <property type="entry name" value="Znf_RING"/>
</dbReference>
<reference evidence="13" key="1">
    <citation type="submission" date="2021-03" db="EMBL/GenBank/DDBJ databases">
        <authorList>
            <person name="Tran Van P."/>
        </authorList>
    </citation>
    <scope>NUCLEOTIDE SEQUENCE</scope>
</reference>
<name>A0ABN7PCG4_TIMPD</name>
<evidence type="ECO:0000256" key="10">
    <source>
        <dbReference type="RuleBase" id="RU201113"/>
    </source>
</evidence>
<dbReference type="InterPro" id="IPR013010">
    <property type="entry name" value="Znf_SIAH"/>
</dbReference>
<dbReference type="InterPro" id="IPR018121">
    <property type="entry name" value="7-in-absentia-prot_TRAF-dom"/>
</dbReference>
<keyword evidence="6 9" id="KW-0863">Zinc-finger</keyword>
<dbReference type="Gene3D" id="2.60.210.10">
    <property type="entry name" value="Apoptosis, Tumor Necrosis Factor Receptor Associated Protein 2, Chain A"/>
    <property type="match status" value="1"/>
</dbReference>
<evidence type="ECO:0000256" key="1">
    <source>
        <dbReference type="ARBA" id="ARBA00000900"/>
    </source>
</evidence>
<comment type="catalytic activity">
    <reaction evidence="1 10">
        <text>S-ubiquitinyl-[E2 ubiquitin-conjugating enzyme]-L-cysteine + [acceptor protein]-L-lysine = [E2 ubiquitin-conjugating enzyme]-L-cysteine + N(6)-ubiquitinyl-[acceptor protein]-L-lysine.</text>
        <dbReference type="EC" id="2.3.2.27"/>
    </reaction>
</comment>
<evidence type="ECO:0000259" key="11">
    <source>
        <dbReference type="PROSITE" id="PS50089"/>
    </source>
</evidence>
<dbReference type="Proteomes" id="UP001153148">
    <property type="component" value="Unassembled WGS sequence"/>
</dbReference>
<dbReference type="Pfam" id="PF03145">
    <property type="entry name" value="Sina_TRAF"/>
    <property type="match status" value="1"/>
</dbReference>
<dbReference type="Pfam" id="PF21361">
    <property type="entry name" value="Sina_ZnF"/>
    <property type="match status" value="1"/>
</dbReference>
<accession>A0ABN7PCG4</accession>
<dbReference type="PROSITE" id="PS50089">
    <property type="entry name" value="ZF_RING_2"/>
    <property type="match status" value="1"/>
</dbReference>
<evidence type="ECO:0000256" key="5">
    <source>
        <dbReference type="ARBA" id="ARBA00022723"/>
    </source>
</evidence>
<evidence type="ECO:0000313" key="13">
    <source>
        <dbReference type="EMBL" id="CAG2064016.1"/>
    </source>
</evidence>
<feature type="domain" description="RING-type" evidence="11">
    <location>
        <begin position="22"/>
        <end position="57"/>
    </location>
</feature>
<keyword evidence="5 10" id="KW-0479">Metal-binding</keyword>
<evidence type="ECO:0000256" key="9">
    <source>
        <dbReference type="PROSITE-ProRule" id="PRU00455"/>
    </source>
</evidence>
<evidence type="ECO:0000256" key="7">
    <source>
        <dbReference type="ARBA" id="ARBA00022786"/>
    </source>
</evidence>
<dbReference type="EC" id="2.3.2.27" evidence="10"/>
<dbReference type="SUPFAM" id="SSF49599">
    <property type="entry name" value="TRAF domain-like"/>
    <property type="match status" value="1"/>
</dbReference>
<comment type="function">
    <text evidence="10">E3 ubiquitin-protein ligase that mediates ubiquitination and subsequent proteasomal degradation of target proteins. E3 ubiquitin ligases accept ubiquitin from an E2 ubiquitin-conjugating enzyme in the form of a thioester and then directly transfers the ubiquitin to targeted substrates.</text>
</comment>
<evidence type="ECO:0000256" key="2">
    <source>
        <dbReference type="ARBA" id="ARBA00004906"/>
    </source>
</evidence>
<dbReference type="PANTHER" id="PTHR45877">
    <property type="entry name" value="E3 UBIQUITIN-PROTEIN LIGASE SIAH2"/>
    <property type="match status" value="1"/>
</dbReference>
<keyword evidence="8 10" id="KW-0862">Zinc</keyword>
<comment type="caution">
    <text evidence="13">The sequence shown here is derived from an EMBL/GenBank/DDBJ whole genome shotgun (WGS) entry which is preliminary data.</text>
</comment>
<evidence type="ECO:0000256" key="3">
    <source>
        <dbReference type="ARBA" id="ARBA00009119"/>
    </source>
</evidence>
<organism evidence="13 14">
    <name type="scientific">Timema podura</name>
    <name type="common">Walking stick</name>
    <dbReference type="NCBI Taxonomy" id="61482"/>
    <lineage>
        <taxon>Eukaryota</taxon>
        <taxon>Metazoa</taxon>
        <taxon>Ecdysozoa</taxon>
        <taxon>Arthropoda</taxon>
        <taxon>Hexapoda</taxon>
        <taxon>Insecta</taxon>
        <taxon>Pterygota</taxon>
        <taxon>Neoptera</taxon>
        <taxon>Polyneoptera</taxon>
        <taxon>Phasmatodea</taxon>
        <taxon>Timematodea</taxon>
        <taxon>Timematoidea</taxon>
        <taxon>Timematidae</taxon>
        <taxon>Timema</taxon>
    </lineage>
</organism>
<dbReference type="InterPro" id="IPR008974">
    <property type="entry name" value="TRAF-like"/>
</dbReference>
<comment type="domain">
    <text evidence="10">The RING-type zinc finger domain is essential for ubiquitin ligase activity.</text>
</comment>
<sequence length="263" mass="30085">MVDIREDNEVRLRLELLSILDCPVCFCCMRPPIFQCLQGHSICQRCKERVFSCPTCRDTSVVIRNRMAEQLSTTVELPCQYRQYGCLAKLSLGTCHFKLYKCRAGVTNKPGPVPRCGWKGVKSELYDHVVKAHKFPILNIANQDCSVSNYNLTSCRNKTTLGIAFGELFWLHEKCCPHKRGLFKTIQHVSPPEEGKKYMYEIAVQGSILSEMKIVFQNSVADDIPEAESIFASRECFYLDYDMLPKFLHEGKLSFMISTNISE</sequence>
<evidence type="ECO:0000259" key="12">
    <source>
        <dbReference type="PROSITE" id="PS51081"/>
    </source>
</evidence>
<dbReference type="InterPro" id="IPR049548">
    <property type="entry name" value="Sina-like_RING"/>
</dbReference>
<dbReference type="EMBL" id="CAJPIN010030880">
    <property type="protein sequence ID" value="CAG2064016.1"/>
    <property type="molecule type" value="Genomic_DNA"/>
</dbReference>
<comment type="pathway">
    <text evidence="2 10">Protein modification; protein ubiquitination.</text>
</comment>
<dbReference type="Pfam" id="PF21362">
    <property type="entry name" value="Sina_RING"/>
    <property type="match status" value="1"/>
</dbReference>
<feature type="domain" description="SIAH-type" evidence="12">
    <location>
        <begin position="74"/>
        <end position="134"/>
    </location>
</feature>
<gene>
    <name evidence="13" type="ORF">TPAB3V08_LOCUS10963</name>
</gene>